<accession>A0ABT1Y1Q0</accession>
<reference evidence="3 4" key="1">
    <citation type="submission" date="2022-08" db="EMBL/GenBank/DDBJ databases">
        <title>Proteogenomics of the novel Dehalobacterium formicoaceticum strain EZ94 highlights a key role of methyltransferases during anaerobic dichloromethane degradation.</title>
        <authorList>
            <person name="Wasmund K."/>
        </authorList>
    </citation>
    <scope>NUCLEOTIDE SEQUENCE [LARGE SCALE GENOMIC DNA]</scope>
    <source>
        <strain evidence="3 4">EZ94</strain>
    </source>
</reference>
<dbReference type="RefSeq" id="WP_257912350.1">
    <property type="nucleotide sequence ID" value="NZ_JANPWE010000002.1"/>
</dbReference>
<protein>
    <submittedName>
        <fullName evidence="3">Phosphotransferase</fullName>
    </submittedName>
</protein>
<evidence type="ECO:0000313" key="4">
    <source>
        <dbReference type="Proteomes" id="UP001524944"/>
    </source>
</evidence>
<sequence>MDTSRMLQLTNLNTSELFTLYTQSEKLMEVAADFKSKLELALARNQIIDAFEFYDLGKVKDVYQIFGGYVNTSFGVFTEKDGKEYYYFVRKYKKGIQEKEMELEHSLIDFSIANGLDVAAGLIRSKDGKTFIKLPEEFKGKTEYRYFAVYDYLEGEDKYTWIDPYLTDEEFANFAGVLATFHNASRNYDPKGRERVEPKILDFVKILPDTFKKFAQTGFNDKFHGFYLRNLDEILTVLERTRVPEEDVAKMVFNPIHSDYHPGNVKFRDGQAVGIFDFDWAKIDLRLFDVCFSIVYSCCAWEDLPDGSTDGDLRLDKCKIYLQGYQNKLKELGGLEPFNETEKKYFPLMIEAANAYLINWCLSSYYADQENLNEYEYLAYLTHQVKMLKWIEEHQTDLAEIASSI</sequence>
<dbReference type="Gene3D" id="3.90.1200.10">
    <property type="match status" value="1"/>
</dbReference>
<organism evidence="3 4">
    <name type="scientific">Dehalobacterium formicoaceticum</name>
    <dbReference type="NCBI Taxonomy" id="51515"/>
    <lineage>
        <taxon>Bacteria</taxon>
        <taxon>Bacillati</taxon>
        <taxon>Bacillota</taxon>
        <taxon>Clostridia</taxon>
        <taxon>Eubacteriales</taxon>
        <taxon>Peptococcaceae</taxon>
        <taxon>Dehalobacterium</taxon>
    </lineage>
</organism>
<comment type="similarity">
    <text evidence="1">Belongs to the pseudomonas-type ThrB family.</text>
</comment>
<comment type="caution">
    <text evidence="3">The sequence shown here is derived from an EMBL/GenBank/DDBJ whole genome shotgun (WGS) entry which is preliminary data.</text>
</comment>
<dbReference type="Proteomes" id="UP001524944">
    <property type="component" value="Unassembled WGS sequence"/>
</dbReference>
<dbReference type="InterPro" id="IPR002575">
    <property type="entry name" value="Aminoglycoside_PTrfase"/>
</dbReference>
<dbReference type="Gene3D" id="3.30.200.20">
    <property type="entry name" value="Phosphorylase Kinase, domain 1"/>
    <property type="match status" value="1"/>
</dbReference>
<dbReference type="PANTHER" id="PTHR21064">
    <property type="entry name" value="AMINOGLYCOSIDE PHOSPHOTRANSFERASE DOMAIN-CONTAINING PROTEIN-RELATED"/>
    <property type="match status" value="1"/>
</dbReference>
<feature type="domain" description="Aminoglycoside phosphotransferase" evidence="2">
    <location>
        <begin position="76"/>
        <end position="296"/>
    </location>
</feature>
<gene>
    <name evidence="3" type="ORF">NVS47_04530</name>
</gene>
<evidence type="ECO:0000313" key="3">
    <source>
        <dbReference type="EMBL" id="MCR6544788.1"/>
    </source>
</evidence>
<proteinExistence type="inferred from homology"/>
<dbReference type="SUPFAM" id="SSF56112">
    <property type="entry name" value="Protein kinase-like (PK-like)"/>
    <property type="match status" value="1"/>
</dbReference>
<dbReference type="EMBL" id="JANPWE010000002">
    <property type="protein sequence ID" value="MCR6544788.1"/>
    <property type="molecule type" value="Genomic_DNA"/>
</dbReference>
<dbReference type="InterPro" id="IPR050249">
    <property type="entry name" value="Pseudomonas-type_ThrB"/>
</dbReference>
<keyword evidence="4" id="KW-1185">Reference proteome</keyword>
<dbReference type="Pfam" id="PF01636">
    <property type="entry name" value="APH"/>
    <property type="match status" value="1"/>
</dbReference>
<evidence type="ECO:0000256" key="1">
    <source>
        <dbReference type="ARBA" id="ARBA00038240"/>
    </source>
</evidence>
<dbReference type="InterPro" id="IPR011009">
    <property type="entry name" value="Kinase-like_dom_sf"/>
</dbReference>
<name>A0ABT1Y1Q0_9FIRM</name>
<evidence type="ECO:0000259" key="2">
    <source>
        <dbReference type="Pfam" id="PF01636"/>
    </source>
</evidence>
<dbReference type="PANTHER" id="PTHR21064:SF6">
    <property type="entry name" value="AMINOGLYCOSIDE PHOSPHOTRANSFERASE DOMAIN-CONTAINING PROTEIN"/>
    <property type="match status" value="1"/>
</dbReference>